<sequence>MAARPRQCDGARRCARVAKENIRFALAARFEGLTTFRSHPGALKQVLIIISSVGIRQKRISSLAPVASVPIAVRYQDNGDDMVRMHFT</sequence>
<protein>
    <submittedName>
        <fullName evidence="1">Uncharacterized protein</fullName>
    </submittedName>
</protein>
<proteinExistence type="predicted"/>
<comment type="caution">
    <text evidence="1">The sequence shown here is derived from an EMBL/GenBank/DDBJ whole genome shotgun (WGS) entry which is preliminary data.</text>
</comment>
<evidence type="ECO:0000313" key="2">
    <source>
        <dbReference type="Proteomes" id="UP000326396"/>
    </source>
</evidence>
<name>A0A5N6LMY3_9ASTR</name>
<dbReference type="AlphaFoldDB" id="A0A5N6LMY3"/>
<evidence type="ECO:0000313" key="1">
    <source>
        <dbReference type="EMBL" id="KAD2393592.1"/>
    </source>
</evidence>
<organism evidence="1 2">
    <name type="scientific">Mikania micrantha</name>
    <name type="common">bitter vine</name>
    <dbReference type="NCBI Taxonomy" id="192012"/>
    <lineage>
        <taxon>Eukaryota</taxon>
        <taxon>Viridiplantae</taxon>
        <taxon>Streptophyta</taxon>
        <taxon>Embryophyta</taxon>
        <taxon>Tracheophyta</taxon>
        <taxon>Spermatophyta</taxon>
        <taxon>Magnoliopsida</taxon>
        <taxon>eudicotyledons</taxon>
        <taxon>Gunneridae</taxon>
        <taxon>Pentapetalae</taxon>
        <taxon>asterids</taxon>
        <taxon>campanulids</taxon>
        <taxon>Asterales</taxon>
        <taxon>Asteraceae</taxon>
        <taxon>Asteroideae</taxon>
        <taxon>Heliantheae alliance</taxon>
        <taxon>Eupatorieae</taxon>
        <taxon>Mikania</taxon>
    </lineage>
</organism>
<keyword evidence="2" id="KW-1185">Reference proteome</keyword>
<gene>
    <name evidence="1" type="ORF">E3N88_40569</name>
</gene>
<dbReference type="Proteomes" id="UP000326396">
    <property type="component" value="Linkage Group LG9"/>
</dbReference>
<dbReference type="EMBL" id="SZYD01000019">
    <property type="protein sequence ID" value="KAD2393592.1"/>
    <property type="molecule type" value="Genomic_DNA"/>
</dbReference>
<accession>A0A5N6LMY3</accession>
<reference evidence="1 2" key="1">
    <citation type="submission" date="2019-05" db="EMBL/GenBank/DDBJ databases">
        <title>Mikania micrantha, genome provides insights into the molecular mechanism of rapid growth.</title>
        <authorList>
            <person name="Liu B."/>
        </authorList>
    </citation>
    <scope>NUCLEOTIDE SEQUENCE [LARGE SCALE GENOMIC DNA]</scope>
    <source>
        <strain evidence="1">NLD-2019</strain>
        <tissue evidence="1">Leaf</tissue>
    </source>
</reference>